<dbReference type="Proteomes" id="UP000597444">
    <property type="component" value="Unassembled WGS sequence"/>
</dbReference>
<keyword evidence="3" id="KW-1185">Reference proteome</keyword>
<sequence length="310" mass="36299">MERTNRSPSNSPEAAERFRRSLYESPDHQPGQHELNEGENTQSWLTAAQEGFRRFERSYRDGDVHWKRFLTQTTLGKELQAVFLGVKPLMTIYRHEIHDEQMVDMILRNAKDDLSVLDLRPMGYGLRIFSEKNVDKVLKAHPYYFPTYDSASSISSYLSELGRQPVTQQPEHLDIQRGLLHGFPLQASEAFPKYQEARNTLFDLIEAFPENSEKKHFLQKYFDTRNYNDVNAFRDTNQKEMREILNTHLPSMPEDAKQHILNLRYIHAPGILYVSDRPTSPENQTLIQRVRNIFQFSGMNDFLQTIGILF</sequence>
<accession>A0A8J3ISI0</accession>
<feature type="compositionally biased region" description="Basic and acidic residues" evidence="1">
    <location>
        <begin position="14"/>
        <end position="36"/>
    </location>
</feature>
<evidence type="ECO:0000256" key="1">
    <source>
        <dbReference type="SAM" id="MobiDB-lite"/>
    </source>
</evidence>
<name>A0A8J3ISI0_9CHLR</name>
<proteinExistence type="predicted"/>
<gene>
    <name evidence="2" type="ORF">KSF_096810</name>
</gene>
<comment type="caution">
    <text evidence="2">The sequence shown here is derived from an EMBL/GenBank/DDBJ whole genome shotgun (WGS) entry which is preliminary data.</text>
</comment>
<dbReference type="AlphaFoldDB" id="A0A8J3ISI0"/>
<feature type="region of interest" description="Disordered" evidence="1">
    <location>
        <begin position="1"/>
        <end position="42"/>
    </location>
</feature>
<evidence type="ECO:0000313" key="2">
    <source>
        <dbReference type="EMBL" id="GHO99633.1"/>
    </source>
</evidence>
<evidence type="ECO:0000313" key="3">
    <source>
        <dbReference type="Proteomes" id="UP000597444"/>
    </source>
</evidence>
<dbReference type="RefSeq" id="WP_220210271.1">
    <property type="nucleotide sequence ID" value="NZ_BNJK01000002.1"/>
</dbReference>
<organism evidence="2 3">
    <name type="scientific">Reticulibacter mediterranei</name>
    <dbReference type="NCBI Taxonomy" id="2778369"/>
    <lineage>
        <taxon>Bacteria</taxon>
        <taxon>Bacillati</taxon>
        <taxon>Chloroflexota</taxon>
        <taxon>Ktedonobacteria</taxon>
        <taxon>Ktedonobacterales</taxon>
        <taxon>Reticulibacteraceae</taxon>
        <taxon>Reticulibacter</taxon>
    </lineage>
</organism>
<protein>
    <submittedName>
        <fullName evidence="2">Uncharacterized protein</fullName>
    </submittedName>
</protein>
<feature type="compositionally biased region" description="Polar residues" evidence="1">
    <location>
        <begin position="1"/>
        <end position="12"/>
    </location>
</feature>
<reference evidence="2" key="1">
    <citation type="submission" date="2020-10" db="EMBL/GenBank/DDBJ databases">
        <title>Taxonomic study of unclassified bacteria belonging to the class Ktedonobacteria.</title>
        <authorList>
            <person name="Yabe S."/>
            <person name="Wang C.M."/>
            <person name="Zheng Y."/>
            <person name="Sakai Y."/>
            <person name="Cavaletti L."/>
            <person name="Monciardini P."/>
            <person name="Donadio S."/>
        </authorList>
    </citation>
    <scope>NUCLEOTIDE SEQUENCE</scope>
    <source>
        <strain evidence="2">ID150040</strain>
    </source>
</reference>
<dbReference type="EMBL" id="BNJK01000002">
    <property type="protein sequence ID" value="GHO99633.1"/>
    <property type="molecule type" value="Genomic_DNA"/>
</dbReference>